<proteinExistence type="predicted"/>
<name>A0AAW1SMH5_9CHLO</name>
<dbReference type="EMBL" id="JALJOV010001441">
    <property type="protein sequence ID" value="KAK9847846.1"/>
    <property type="molecule type" value="Genomic_DNA"/>
</dbReference>
<keyword evidence="3" id="KW-1185">Reference proteome</keyword>
<gene>
    <name evidence="2" type="ORF">WJX84_003877</name>
</gene>
<evidence type="ECO:0000256" key="1">
    <source>
        <dbReference type="SAM" id="MobiDB-lite"/>
    </source>
</evidence>
<sequence length="402" mass="43256">MRPCHVRPAVAAVEKLVGALYQVQAAMAQLTASVTNLLRLKDWILLSPVVIKALRKEGLLQLVATCAEVLLSKEALTTALQDLGSYALPMYNGIYSDHSNGELAWQRMAARTKEKLRRSAVLKQRAATAKLLRAYEDEDYRKQFLAYMESAEGEADMRKFTPTKASSDSRPSTQSRPITPAGFTIVDGQAIPIFASESVTAASIISGAAGERRATRFTPCWIKHGAGLNLNSLLAAASPAAAAQPSASLPQLRPPGTPPPAAGSPLRQRPSVSMQALRQHPGRVALAMHHVPLSAGPQLPEQLLPTLPFSLPVRPQGPSIPSFTPLQPVGPGCVPPMQLNFKHQAGSSTPHANLPLQQYVDDVLHHRRDWDTRRGSETAPAHQPAPRGPISAVGHGALRLNR</sequence>
<dbReference type="Proteomes" id="UP001485043">
    <property type="component" value="Unassembled WGS sequence"/>
</dbReference>
<comment type="caution">
    <text evidence="2">The sequence shown here is derived from an EMBL/GenBank/DDBJ whole genome shotgun (WGS) entry which is preliminary data.</text>
</comment>
<feature type="compositionally biased region" description="Pro residues" evidence="1">
    <location>
        <begin position="252"/>
        <end position="262"/>
    </location>
</feature>
<feature type="region of interest" description="Disordered" evidence="1">
    <location>
        <begin position="372"/>
        <end position="402"/>
    </location>
</feature>
<protein>
    <submittedName>
        <fullName evidence="2">Uncharacterized protein</fullName>
    </submittedName>
</protein>
<organism evidence="2 3">
    <name type="scientific">Apatococcus fuscideae</name>
    <dbReference type="NCBI Taxonomy" id="2026836"/>
    <lineage>
        <taxon>Eukaryota</taxon>
        <taxon>Viridiplantae</taxon>
        <taxon>Chlorophyta</taxon>
        <taxon>core chlorophytes</taxon>
        <taxon>Trebouxiophyceae</taxon>
        <taxon>Chlorellales</taxon>
        <taxon>Chlorellaceae</taxon>
        <taxon>Apatococcus</taxon>
    </lineage>
</organism>
<accession>A0AAW1SMH5</accession>
<feature type="compositionally biased region" description="Polar residues" evidence="1">
    <location>
        <begin position="163"/>
        <end position="177"/>
    </location>
</feature>
<reference evidence="2 3" key="1">
    <citation type="journal article" date="2024" name="Nat. Commun.">
        <title>Phylogenomics reveals the evolutionary origins of lichenization in chlorophyte algae.</title>
        <authorList>
            <person name="Puginier C."/>
            <person name="Libourel C."/>
            <person name="Otte J."/>
            <person name="Skaloud P."/>
            <person name="Haon M."/>
            <person name="Grisel S."/>
            <person name="Petersen M."/>
            <person name="Berrin J.G."/>
            <person name="Delaux P.M."/>
            <person name="Dal Grande F."/>
            <person name="Keller J."/>
        </authorList>
    </citation>
    <scope>NUCLEOTIDE SEQUENCE [LARGE SCALE GENOMIC DNA]</scope>
    <source>
        <strain evidence="2 3">SAG 2523</strain>
    </source>
</reference>
<feature type="region of interest" description="Disordered" evidence="1">
    <location>
        <begin position="157"/>
        <end position="180"/>
    </location>
</feature>
<evidence type="ECO:0000313" key="2">
    <source>
        <dbReference type="EMBL" id="KAK9847846.1"/>
    </source>
</evidence>
<dbReference type="AlphaFoldDB" id="A0AAW1SMH5"/>
<evidence type="ECO:0000313" key="3">
    <source>
        <dbReference type="Proteomes" id="UP001485043"/>
    </source>
</evidence>
<feature type="region of interest" description="Disordered" evidence="1">
    <location>
        <begin position="245"/>
        <end position="274"/>
    </location>
</feature>